<feature type="non-terminal residue" evidence="1">
    <location>
        <position position="1"/>
    </location>
</feature>
<gene>
    <name evidence="1" type="ORF">PIB30_105277</name>
</gene>
<sequence length="99" mass="11070">APPDALRHNFIFNALTFFHPLHHQARPSSILCPVRSLLPSHGGVSSQAPLFSLNHHKPSPYIRQYLCHSSLFKLQPIFCHRTATLSIAIVLAASHHHVL</sequence>
<evidence type="ECO:0000313" key="1">
    <source>
        <dbReference type="EMBL" id="MED6116957.1"/>
    </source>
</evidence>
<dbReference type="EMBL" id="JASCZI010003822">
    <property type="protein sequence ID" value="MED6116957.1"/>
    <property type="molecule type" value="Genomic_DNA"/>
</dbReference>
<comment type="caution">
    <text evidence="1">The sequence shown here is derived from an EMBL/GenBank/DDBJ whole genome shotgun (WGS) entry which is preliminary data.</text>
</comment>
<name>A0ABU6QXY5_9FABA</name>
<accession>A0ABU6QXY5</accession>
<reference evidence="1 2" key="1">
    <citation type="journal article" date="2023" name="Plants (Basel)">
        <title>Bridging the Gap: Combining Genomics and Transcriptomics Approaches to Understand Stylosanthes scabra, an Orphan Legume from the Brazilian Caatinga.</title>
        <authorList>
            <person name="Ferreira-Neto J.R.C."/>
            <person name="da Silva M.D."/>
            <person name="Binneck E."/>
            <person name="de Melo N.F."/>
            <person name="da Silva R.H."/>
            <person name="de Melo A.L.T.M."/>
            <person name="Pandolfi V."/>
            <person name="Bustamante F.O."/>
            <person name="Brasileiro-Vidal A.C."/>
            <person name="Benko-Iseppon A.M."/>
        </authorList>
    </citation>
    <scope>NUCLEOTIDE SEQUENCE [LARGE SCALE GENOMIC DNA]</scope>
    <source>
        <tissue evidence="1">Leaves</tissue>
    </source>
</reference>
<dbReference type="Proteomes" id="UP001341840">
    <property type="component" value="Unassembled WGS sequence"/>
</dbReference>
<protein>
    <submittedName>
        <fullName evidence="1">Uncharacterized protein</fullName>
    </submittedName>
</protein>
<evidence type="ECO:0000313" key="2">
    <source>
        <dbReference type="Proteomes" id="UP001341840"/>
    </source>
</evidence>
<organism evidence="1 2">
    <name type="scientific">Stylosanthes scabra</name>
    <dbReference type="NCBI Taxonomy" id="79078"/>
    <lineage>
        <taxon>Eukaryota</taxon>
        <taxon>Viridiplantae</taxon>
        <taxon>Streptophyta</taxon>
        <taxon>Embryophyta</taxon>
        <taxon>Tracheophyta</taxon>
        <taxon>Spermatophyta</taxon>
        <taxon>Magnoliopsida</taxon>
        <taxon>eudicotyledons</taxon>
        <taxon>Gunneridae</taxon>
        <taxon>Pentapetalae</taxon>
        <taxon>rosids</taxon>
        <taxon>fabids</taxon>
        <taxon>Fabales</taxon>
        <taxon>Fabaceae</taxon>
        <taxon>Papilionoideae</taxon>
        <taxon>50 kb inversion clade</taxon>
        <taxon>dalbergioids sensu lato</taxon>
        <taxon>Dalbergieae</taxon>
        <taxon>Pterocarpus clade</taxon>
        <taxon>Stylosanthes</taxon>
    </lineage>
</organism>
<keyword evidence="2" id="KW-1185">Reference proteome</keyword>
<proteinExistence type="predicted"/>
<feature type="non-terminal residue" evidence="1">
    <location>
        <position position="99"/>
    </location>
</feature>